<evidence type="ECO:0000256" key="3">
    <source>
        <dbReference type="ARBA" id="ARBA00022679"/>
    </source>
</evidence>
<dbReference type="OrthoDB" id="4062651at2759"/>
<organism evidence="11 12">
    <name type="scientific">Carpinus fangiana</name>
    <dbReference type="NCBI Taxonomy" id="176857"/>
    <lineage>
        <taxon>Eukaryota</taxon>
        <taxon>Viridiplantae</taxon>
        <taxon>Streptophyta</taxon>
        <taxon>Embryophyta</taxon>
        <taxon>Tracheophyta</taxon>
        <taxon>Spermatophyta</taxon>
        <taxon>Magnoliopsida</taxon>
        <taxon>eudicotyledons</taxon>
        <taxon>Gunneridae</taxon>
        <taxon>Pentapetalae</taxon>
        <taxon>rosids</taxon>
        <taxon>fabids</taxon>
        <taxon>Fagales</taxon>
        <taxon>Betulaceae</taxon>
        <taxon>Carpinus</taxon>
    </lineage>
</organism>
<dbReference type="PROSITE" id="PS50011">
    <property type="entry name" value="PROTEIN_KINASE_DOM"/>
    <property type="match status" value="1"/>
</dbReference>
<dbReference type="PANTHER" id="PTHR46008:SF48">
    <property type="entry name" value="PROTEIN KINASE DOMAIN-CONTAINING PROTEIN"/>
    <property type="match status" value="1"/>
</dbReference>
<dbReference type="InterPro" id="IPR017441">
    <property type="entry name" value="Protein_kinase_ATP_BS"/>
</dbReference>
<comment type="catalytic activity">
    <reaction evidence="7">
        <text>L-threonyl-[protein] + ATP = O-phospho-L-threonyl-[protein] + ADP + H(+)</text>
        <dbReference type="Rhea" id="RHEA:46608"/>
        <dbReference type="Rhea" id="RHEA-COMP:11060"/>
        <dbReference type="Rhea" id="RHEA-COMP:11605"/>
        <dbReference type="ChEBI" id="CHEBI:15378"/>
        <dbReference type="ChEBI" id="CHEBI:30013"/>
        <dbReference type="ChEBI" id="CHEBI:30616"/>
        <dbReference type="ChEBI" id="CHEBI:61977"/>
        <dbReference type="ChEBI" id="CHEBI:456216"/>
        <dbReference type="EC" id="2.7.11.1"/>
    </reaction>
</comment>
<dbReference type="AlphaFoldDB" id="A0A5N6QGR4"/>
<name>A0A5N6QGR4_9ROSI</name>
<keyword evidence="4 9" id="KW-0547">Nucleotide-binding</keyword>
<dbReference type="CDD" id="cd14066">
    <property type="entry name" value="STKc_IRAK"/>
    <property type="match status" value="1"/>
</dbReference>
<keyword evidence="5" id="KW-0418">Kinase</keyword>
<evidence type="ECO:0000256" key="1">
    <source>
        <dbReference type="ARBA" id="ARBA00012513"/>
    </source>
</evidence>
<dbReference type="Gene3D" id="1.10.510.10">
    <property type="entry name" value="Transferase(Phosphotransferase) domain 1"/>
    <property type="match status" value="1"/>
</dbReference>
<dbReference type="InterPro" id="IPR008271">
    <property type="entry name" value="Ser/Thr_kinase_AS"/>
</dbReference>
<feature type="binding site" evidence="9">
    <location>
        <position position="256"/>
    </location>
    <ligand>
        <name>ATP</name>
        <dbReference type="ChEBI" id="CHEBI:30616"/>
    </ligand>
</feature>
<keyword evidence="3" id="KW-0808">Transferase</keyword>
<feature type="domain" description="Protein kinase" evidence="10">
    <location>
        <begin position="224"/>
        <end position="498"/>
    </location>
</feature>
<dbReference type="InterPro" id="IPR000719">
    <property type="entry name" value="Prot_kinase_dom"/>
</dbReference>
<evidence type="ECO:0000256" key="9">
    <source>
        <dbReference type="PROSITE-ProRule" id="PRU10141"/>
    </source>
</evidence>
<evidence type="ECO:0000256" key="8">
    <source>
        <dbReference type="ARBA" id="ARBA00048679"/>
    </source>
</evidence>
<proteinExistence type="predicted"/>
<evidence type="ECO:0000256" key="7">
    <source>
        <dbReference type="ARBA" id="ARBA00047899"/>
    </source>
</evidence>
<evidence type="ECO:0000313" key="11">
    <source>
        <dbReference type="EMBL" id="KAE7997681.1"/>
    </source>
</evidence>
<dbReference type="FunFam" id="1.10.510.10:FF:000300">
    <property type="entry name" value="Calmodulin-binding receptor-like cytoplasmic kinase 3"/>
    <property type="match status" value="1"/>
</dbReference>
<dbReference type="PROSITE" id="PS00108">
    <property type="entry name" value="PROTEIN_KINASE_ST"/>
    <property type="match status" value="1"/>
</dbReference>
<protein>
    <recommendedName>
        <fullName evidence="1">non-specific serine/threonine protein kinase</fullName>
        <ecNumber evidence="1">2.7.11.1</ecNumber>
    </recommendedName>
</protein>
<evidence type="ECO:0000256" key="2">
    <source>
        <dbReference type="ARBA" id="ARBA00022527"/>
    </source>
</evidence>
<sequence>MEIKYIILLRMDFVVLILLLLVQLPRLFASEFVQSKVCGADRLAHSYSNGYDLFYINGDAVDKVLFCEALHYYHANGCIFEEYLGSNHCELDLSSADLVFKMGRKLLEADATKKGAIHKPKVLTTPKIAGLATTGGLVVCCIFLCTCFQRKRKATTAHTVLAKDPHSTDSISSADVNPAPEKIPASLYRLPIPPSPRFSLSPKLTRLGSLHLTLSQISRATNNFSPSSRIGEGGFGTVYRGQLDGGQVVAIKRAKKELLENLRNEFSSEVELLAKIDHRNLVKLLGYIDRGNERLIITEYVPNGTLREHLDGQRGRILDFNQRLEIAIDVAHGLTYLHLYGEKQIIHRDVKSSNILLTENMRAKVSDFGFARLGPVESDQTHISTKVKGTVGYLDPEYMKTYQLTPKSDVYSFGVLLIEILTSHRPVDLKRSVEERVTLRWAFNKYSEGKVVELVDPSMEEVVDAEILMKIFSLAFQCAAPIRADRPDMKSVGEHLWAVRADYLKSARRGQ</sequence>
<comment type="catalytic activity">
    <reaction evidence="8">
        <text>L-seryl-[protein] + ATP = O-phospho-L-seryl-[protein] + ADP + H(+)</text>
        <dbReference type="Rhea" id="RHEA:17989"/>
        <dbReference type="Rhea" id="RHEA-COMP:9863"/>
        <dbReference type="Rhea" id="RHEA-COMP:11604"/>
        <dbReference type="ChEBI" id="CHEBI:15378"/>
        <dbReference type="ChEBI" id="CHEBI:29999"/>
        <dbReference type="ChEBI" id="CHEBI:30616"/>
        <dbReference type="ChEBI" id="CHEBI:83421"/>
        <dbReference type="ChEBI" id="CHEBI:456216"/>
        <dbReference type="EC" id="2.7.11.1"/>
    </reaction>
</comment>
<dbReference type="InterPro" id="IPR001245">
    <property type="entry name" value="Ser-Thr/Tyr_kinase_cat_dom"/>
</dbReference>
<dbReference type="SMART" id="SM00220">
    <property type="entry name" value="S_TKc"/>
    <property type="match status" value="1"/>
</dbReference>
<dbReference type="GO" id="GO:0005524">
    <property type="term" value="F:ATP binding"/>
    <property type="evidence" value="ECO:0007669"/>
    <property type="project" value="UniProtKB-UniRule"/>
</dbReference>
<dbReference type="PROSITE" id="PS00107">
    <property type="entry name" value="PROTEIN_KINASE_ATP"/>
    <property type="match status" value="1"/>
</dbReference>
<dbReference type="EC" id="2.7.11.1" evidence="1"/>
<evidence type="ECO:0000256" key="4">
    <source>
        <dbReference type="ARBA" id="ARBA00022741"/>
    </source>
</evidence>
<dbReference type="SUPFAM" id="SSF56112">
    <property type="entry name" value="Protein kinase-like (PK-like)"/>
    <property type="match status" value="1"/>
</dbReference>
<evidence type="ECO:0000259" key="10">
    <source>
        <dbReference type="PROSITE" id="PS50011"/>
    </source>
</evidence>
<evidence type="ECO:0000256" key="5">
    <source>
        <dbReference type="ARBA" id="ARBA00022777"/>
    </source>
</evidence>
<keyword evidence="2" id="KW-0723">Serine/threonine-protein kinase</keyword>
<gene>
    <name evidence="11" type="ORF">FH972_002291</name>
</gene>
<dbReference type="Proteomes" id="UP000327013">
    <property type="component" value="Chromosome 1"/>
</dbReference>
<evidence type="ECO:0000256" key="6">
    <source>
        <dbReference type="ARBA" id="ARBA00022840"/>
    </source>
</evidence>
<dbReference type="Gene3D" id="3.30.200.20">
    <property type="entry name" value="Phosphorylase Kinase, domain 1"/>
    <property type="match status" value="1"/>
</dbReference>
<keyword evidence="12" id="KW-1185">Reference proteome</keyword>
<evidence type="ECO:0000313" key="12">
    <source>
        <dbReference type="Proteomes" id="UP000327013"/>
    </source>
</evidence>
<dbReference type="InterPro" id="IPR011009">
    <property type="entry name" value="Kinase-like_dom_sf"/>
</dbReference>
<keyword evidence="6 9" id="KW-0067">ATP-binding</keyword>
<dbReference type="GO" id="GO:0004674">
    <property type="term" value="F:protein serine/threonine kinase activity"/>
    <property type="evidence" value="ECO:0007669"/>
    <property type="project" value="UniProtKB-KW"/>
</dbReference>
<accession>A0A5N6QGR4</accession>
<dbReference type="Pfam" id="PF07714">
    <property type="entry name" value="PK_Tyr_Ser-Thr"/>
    <property type="match status" value="1"/>
</dbReference>
<dbReference type="EMBL" id="CM017321">
    <property type="protein sequence ID" value="KAE7997681.1"/>
    <property type="molecule type" value="Genomic_DNA"/>
</dbReference>
<dbReference type="PANTHER" id="PTHR46008">
    <property type="entry name" value="LEAF RUST 10 DISEASE-RESISTANCE LOCUS RECEPTOR-LIKE PROTEIN KINASE-LIKE 1.4"/>
    <property type="match status" value="1"/>
</dbReference>
<reference evidence="11 12" key="1">
    <citation type="submission" date="2019-06" db="EMBL/GenBank/DDBJ databases">
        <title>A chromosomal-level reference genome of Carpinus fangiana (Coryloideae, Betulaceae).</title>
        <authorList>
            <person name="Yang X."/>
            <person name="Wang Z."/>
            <person name="Zhang L."/>
            <person name="Hao G."/>
            <person name="Liu J."/>
            <person name="Yang Y."/>
        </authorList>
    </citation>
    <scope>NUCLEOTIDE SEQUENCE [LARGE SCALE GENOMIC DNA]</scope>
    <source>
        <strain evidence="11">Cfa_2016G</strain>
        <tissue evidence="11">Leaf</tissue>
    </source>
</reference>